<gene>
    <name evidence="2" type="ORF">AAU01_13080</name>
</gene>
<proteinExistence type="predicted"/>
<name>A0A4Y3NBB4_PAEAU</name>
<organism evidence="2 3">
    <name type="scientific">Paenarthrobacter aurescens</name>
    <name type="common">Arthrobacter aurescens</name>
    <dbReference type="NCBI Taxonomy" id="43663"/>
    <lineage>
        <taxon>Bacteria</taxon>
        <taxon>Bacillati</taxon>
        <taxon>Actinomycetota</taxon>
        <taxon>Actinomycetes</taxon>
        <taxon>Micrococcales</taxon>
        <taxon>Micrococcaceae</taxon>
        <taxon>Paenarthrobacter</taxon>
    </lineage>
</organism>
<keyword evidence="3" id="KW-1185">Reference proteome</keyword>
<dbReference type="OrthoDB" id="4828677at2"/>
<feature type="domain" description="DUF3806" evidence="1">
    <location>
        <begin position="69"/>
        <end position="124"/>
    </location>
</feature>
<dbReference type="Proteomes" id="UP000317715">
    <property type="component" value="Unassembled WGS sequence"/>
</dbReference>
<sequence length="160" mass="17477">MAGPLIEEMSPAEEQWIEDLLGSFQHVGSVVDGPETDQPRTDLQYIDALWQMTVGHSEDEPHFDPNPMINIMGAALGNHLITEIPGLRWVLGTYPDGATEATVHHKTGNIVVHPMNMIGKRWATRAEEPYEWISQLAPGLVADIRAAIAAASATGDAHIH</sequence>
<dbReference type="Gene3D" id="1.20.120.1090">
    <property type="match status" value="1"/>
</dbReference>
<evidence type="ECO:0000259" key="1">
    <source>
        <dbReference type="Pfam" id="PF12713"/>
    </source>
</evidence>
<protein>
    <recommendedName>
        <fullName evidence="1">DUF3806 domain-containing protein</fullName>
    </recommendedName>
</protein>
<accession>A0A4Y3NBB4</accession>
<evidence type="ECO:0000313" key="3">
    <source>
        <dbReference type="Proteomes" id="UP000317715"/>
    </source>
</evidence>
<dbReference type="InterPro" id="IPR024266">
    <property type="entry name" value="DUF3806"/>
</dbReference>
<dbReference type="GeneID" id="97299112"/>
<reference evidence="2 3" key="1">
    <citation type="submission" date="2019-06" db="EMBL/GenBank/DDBJ databases">
        <title>Whole genome shotgun sequence of Paenarthrobacter aurescens NBRC 12136.</title>
        <authorList>
            <person name="Hosoyama A."/>
            <person name="Uohara A."/>
            <person name="Ohji S."/>
            <person name="Ichikawa N."/>
        </authorList>
    </citation>
    <scope>NUCLEOTIDE SEQUENCE [LARGE SCALE GENOMIC DNA]</scope>
    <source>
        <strain evidence="2 3">NBRC 12136</strain>
    </source>
</reference>
<comment type="caution">
    <text evidence="2">The sequence shown here is derived from an EMBL/GenBank/DDBJ whole genome shotgun (WGS) entry which is preliminary data.</text>
</comment>
<dbReference type="RefSeq" id="WP_141282796.1">
    <property type="nucleotide sequence ID" value="NZ_BAAAWK010000001.1"/>
</dbReference>
<dbReference type="Pfam" id="PF12713">
    <property type="entry name" value="DUF3806"/>
    <property type="match status" value="1"/>
</dbReference>
<dbReference type="AlphaFoldDB" id="A0A4Y3NBB4"/>
<evidence type="ECO:0000313" key="2">
    <source>
        <dbReference type="EMBL" id="GEB18553.1"/>
    </source>
</evidence>
<dbReference type="EMBL" id="BJMD01000007">
    <property type="protein sequence ID" value="GEB18553.1"/>
    <property type="molecule type" value="Genomic_DNA"/>
</dbReference>